<evidence type="ECO:0000313" key="2">
    <source>
        <dbReference type="WBParaSite" id="Minc3s02383g29775"/>
    </source>
</evidence>
<evidence type="ECO:0000313" key="1">
    <source>
        <dbReference type="Proteomes" id="UP000887563"/>
    </source>
</evidence>
<name>A0A914MQ28_MELIC</name>
<protein>
    <submittedName>
        <fullName evidence="2">Uncharacterized protein</fullName>
    </submittedName>
</protein>
<sequence>MVSLNKIVEHIRPSRWTPKSTKSVLIGPRYSPLKIENRRGDFLDKKVYANDSSFERTRRAELNDSKIDVIGRVL</sequence>
<dbReference type="WBParaSite" id="Minc3s02383g29775">
    <property type="protein sequence ID" value="Minc3s02383g29775"/>
    <property type="gene ID" value="Minc3s02383g29775"/>
</dbReference>
<dbReference type="Proteomes" id="UP000887563">
    <property type="component" value="Unplaced"/>
</dbReference>
<dbReference type="AlphaFoldDB" id="A0A914MQ28"/>
<accession>A0A914MQ28</accession>
<reference evidence="2" key="1">
    <citation type="submission" date="2022-11" db="UniProtKB">
        <authorList>
            <consortium name="WormBaseParasite"/>
        </authorList>
    </citation>
    <scope>IDENTIFICATION</scope>
</reference>
<organism evidence="1 2">
    <name type="scientific">Meloidogyne incognita</name>
    <name type="common">Southern root-knot nematode worm</name>
    <name type="synonym">Oxyuris incognita</name>
    <dbReference type="NCBI Taxonomy" id="6306"/>
    <lineage>
        <taxon>Eukaryota</taxon>
        <taxon>Metazoa</taxon>
        <taxon>Ecdysozoa</taxon>
        <taxon>Nematoda</taxon>
        <taxon>Chromadorea</taxon>
        <taxon>Rhabditida</taxon>
        <taxon>Tylenchina</taxon>
        <taxon>Tylenchomorpha</taxon>
        <taxon>Tylenchoidea</taxon>
        <taxon>Meloidogynidae</taxon>
        <taxon>Meloidogyninae</taxon>
        <taxon>Meloidogyne</taxon>
        <taxon>Meloidogyne incognita group</taxon>
    </lineage>
</organism>
<proteinExistence type="predicted"/>
<keyword evidence="1" id="KW-1185">Reference proteome</keyword>